<evidence type="ECO:0000313" key="2">
    <source>
        <dbReference type="Proteomes" id="UP000019443"/>
    </source>
</evidence>
<accession>W6R7X7</accession>
<dbReference type="KEGG" id="rhl:LPU83_1727"/>
<dbReference type="EMBL" id="HG916852">
    <property type="protein sequence ID" value="CDM57392.1"/>
    <property type="molecule type" value="Genomic_DNA"/>
</dbReference>
<gene>
    <name evidence="1" type="ORF">LPU83_1727</name>
</gene>
<evidence type="ECO:0000313" key="1">
    <source>
        <dbReference type="EMBL" id="CDM57392.1"/>
    </source>
</evidence>
<proteinExistence type="predicted"/>
<sequence length="198" mass="22736">MAETIALVWHRLWAQAPAERRAVAPWKLTGLDGSPVYGRVQKQDGSWQGQVIVNSIPADWRKSHKGTSFPSEWHSKRDDAFASVEKFLGAHARSIFGVDDLTILTWDDSDPDDKPPEPVRLLREPTRARDIIMDEVFDTPLMDKLKTEAQREISRHHHQLMERIASDVLKPYQKDFAEWAKKPPLSSGDLDKLKKYWG</sequence>
<keyword evidence="2" id="KW-1185">Reference proteome</keyword>
<name>W6R7X7_9HYPH</name>
<organism evidence="1 2">
    <name type="scientific">Rhizobium favelukesii</name>
    <dbReference type="NCBI Taxonomy" id="348824"/>
    <lineage>
        <taxon>Bacteria</taxon>
        <taxon>Pseudomonadati</taxon>
        <taxon>Pseudomonadota</taxon>
        <taxon>Alphaproteobacteria</taxon>
        <taxon>Hyphomicrobiales</taxon>
        <taxon>Rhizobiaceae</taxon>
        <taxon>Rhizobium/Agrobacterium group</taxon>
        <taxon>Rhizobium</taxon>
    </lineage>
</organism>
<dbReference type="PATRIC" id="fig|348824.6.peg.1853"/>
<protein>
    <submittedName>
        <fullName evidence="1">Uncharacterized protein</fullName>
    </submittedName>
</protein>
<dbReference type="AlphaFoldDB" id="W6R7X7"/>
<dbReference type="RefSeq" id="WP_037069469.1">
    <property type="nucleotide sequence ID" value="NZ_JAIRAY010000018.1"/>
</dbReference>
<dbReference type="Proteomes" id="UP000019443">
    <property type="component" value="Chromosome"/>
</dbReference>
<dbReference type="HOGENOM" id="CLU_1377188_0_0_5"/>
<reference evidence="1" key="1">
    <citation type="submission" date="2013-11" db="EMBL/GenBank/DDBJ databases">
        <title>Draft genome sequence of the broad-host-range Rhizobium sp. LPU83 strain, a member of the low-genetic diversity Oregon-like Rhizobium sp. group.</title>
        <authorList>
            <person name="Wibberg D."/>
            <person name="Puehler A."/>
            <person name="Schlueter A."/>
        </authorList>
    </citation>
    <scope>NUCLEOTIDE SEQUENCE [LARGE SCALE GENOMIC DNA]</scope>
    <source>
        <strain evidence="1">LPU83</strain>
    </source>
</reference>